<reference evidence="5" key="1">
    <citation type="submission" date="2015-11" db="EMBL/GenBank/DDBJ databases">
        <authorList>
            <person name="Kumar R."/>
            <person name="Singh D."/>
            <person name="Swarnkar M.K."/>
            <person name="Singh A.K."/>
            <person name="Kumar S."/>
        </authorList>
    </citation>
    <scope>NUCLEOTIDE SEQUENCE [LARGE SCALE GENOMIC DNA]</scope>
    <source>
        <strain evidence="5">ERGS4:06</strain>
    </source>
</reference>
<organism evidence="4 5">
    <name type="scientific">Arthrobacter alpinus</name>
    <dbReference type="NCBI Taxonomy" id="656366"/>
    <lineage>
        <taxon>Bacteria</taxon>
        <taxon>Bacillati</taxon>
        <taxon>Actinomycetota</taxon>
        <taxon>Actinomycetes</taxon>
        <taxon>Micrococcales</taxon>
        <taxon>Micrococcaceae</taxon>
        <taxon>Arthrobacter</taxon>
    </lineage>
</organism>
<keyword evidence="1" id="KW-0472">Membrane</keyword>
<gene>
    <name evidence="4" type="ORF">AS189_09440</name>
</gene>
<feature type="transmembrane region" description="Helical" evidence="1">
    <location>
        <begin position="147"/>
        <end position="167"/>
    </location>
</feature>
<evidence type="ECO:0000256" key="2">
    <source>
        <dbReference type="SAM" id="SignalP"/>
    </source>
</evidence>
<feature type="domain" description="CAAX prenyl protease 2/Lysostaphin resistance protein A-like" evidence="3">
    <location>
        <begin position="105"/>
        <end position="209"/>
    </location>
</feature>
<dbReference type="EMBL" id="CP013200">
    <property type="protein sequence ID" value="ALO66676.1"/>
    <property type="molecule type" value="Genomic_DNA"/>
</dbReference>
<proteinExistence type="predicted"/>
<dbReference type="Proteomes" id="UP000059574">
    <property type="component" value="Chromosome"/>
</dbReference>
<evidence type="ECO:0000256" key="1">
    <source>
        <dbReference type="SAM" id="Phobius"/>
    </source>
</evidence>
<feature type="signal peptide" evidence="2">
    <location>
        <begin position="1"/>
        <end position="15"/>
    </location>
</feature>
<name>A0A0S2LZ05_9MICC</name>
<evidence type="ECO:0000259" key="3">
    <source>
        <dbReference type="Pfam" id="PF02517"/>
    </source>
</evidence>
<feature type="transmembrane region" description="Helical" evidence="1">
    <location>
        <begin position="173"/>
        <end position="193"/>
    </location>
</feature>
<accession>A0A0S2LZ05</accession>
<evidence type="ECO:0000313" key="4">
    <source>
        <dbReference type="EMBL" id="ALO66676.1"/>
    </source>
</evidence>
<reference evidence="4 5" key="2">
    <citation type="journal article" date="2016" name="J. Biotechnol.">
        <title>Complete genome sequence of Arthrobacter alpinus ERGS4:06, a yellow pigmented bacterium tolerant to cold and radiations isolated from Sikkim Himalaya.</title>
        <authorList>
            <person name="Kumar R."/>
            <person name="Singh D."/>
            <person name="Swarnkar M.K."/>
            <person name="Singh A.K."/>
            <person name="Kumar S."/>
        </authorList>
    </citation>
    <scope>NUCLEOTIDE SEQUENCE [LARGE SCALE GENOMIC DNA]</scope>
    <source>
        <strain evidence="4 5">ERGS4:06</strain>
    </source>
</reference>
<dbReference type="Pfam" id="PF02517">
    <property type="entry name" value="Rce1-like"/>
    <property type="match status" value="1"/>
</dbReference>
<protein>
    <recommendedName>
        <fullName evidence="3">CAAX prenyl protease 2/Lysostaphin resistance protein A-like domain-containing protein</fullName>
    </recommendedName>
</protein>
<keyword evidence="2" id="KW-0732">Signal</keyword>
<dbReference type="AlphaFoldDB" id="A0A0S2LZ05"/>
<dbReference type="InterPro" id="IPR003675">
    <property type="entry name" value="Rce1/LyrA-like_dom"/>
</dbReference>
<evidence type="ECO:0000313" key="5">
    <source>
        <dbReference type="Proteomes" id="UP000059574"/>
    </source>
</evidence>
<sequence length="213" mass="22899">MALVFIVVSPLLVMALQLGSNKDAMSNGDLKYGVRKTVRVFRSVAIALGVRKYTRSEISQLLVICVATITVFVALNNWLSHLPLPAGWAASPDDDRLLAIAQATPFIQAVHGFFHAPLWEETLFRGPIALAVFAVNSGATRRYLNKTLGLVILVVISLVSTLTFGLAHAPYNGLNVVLAGGFGAVAAVTTIRYRSILPGVLIHAFYNAMVQIA</sequence>
<dbReference type="GO" id="GO:0080120">
    <property type="term" value="P:CAAX-box protein maturation"/>
    <property type="evidence" value="ECO:0007669"/>
    <property type="project" value="UniProtKB-ARBA"/>
</dbReference>
<dbReference type="GO" id="GO:0004175">
    <property type="term" value="F:endopeptidase activity"/>
    <property type="evidence" value="ECO:0007669"/>
    <property type="project" value="UniProtKB-ARBA"/>
</dbReference>
<keyword evidence="1" id="KW-1133">Transmembrane helix</keyword>
<feature type="chain" id="PRO_5039508856" description="CAAX prenyl protease 2/Lysostaphin resistance protein A-like domain-containing protein" evidence="2">
    <location>
        <begin position="16"/>
        <end position="213"/>
    </location>
</feature>
<keyword evidence="1" id="KW-0812">Transmembrane</keyword>
<feature type="transmembrane region" description="Helical" evidence="1">
    <location>
        <begin position="58"/>
        <end position="79"/>
    </location>
</feature>